<dbReference type="EMBL" id="JBHSLW010000029">
    <property type="protein sequence ID" value="MFC5421566.1"/>
    <property type="molecule type" value="Genomic_DNA"/>
</dbReference>
<dbReference type="InterPro" id="IPR038225">
    <property type="entry name" value="TagF_sf"/>
</dbReference>
<dbReference type="PIRSF" id="PIRSF029287">
    <property type="entry name" value="UCP029287"/>
    <property type="match status" value="1"/>
</dbReference>
<sequence>MSEAPAFGLFGKVPWAGDFVQHGLPGRFVAPWEAWLLAMLTASREALGARWDDAYLLSPPWRFRLAPGLIGGGGWIGVFASSVDRVRRHYPLTLALELPAEDGAGFAASEGVLDLFEVVVLDLIATERSLPEALVSLRRRLEIQRAAVSLSFGPGGGRLVVDSEAERLSLSAADSPAQDGASHWWHGRWNARPATALRCAGLPNPTACAGFFSGDWSRHGWRVASARQGT</sequence>
<reference evidence="2" key="1">
    <citation type="journal article" date="2019" name="Int. J. Syst. Evol. Microbiol.">
        <title>The Global Catalogue of Microorganisms (GCM) 10K type strain sequencing project: providing services to taxonomists for standard genome sequencing and annotation.</title>
        <authorList>
            <consortium name="The Broad Institute Genomics Platform"/>
            <consortium name="The Broad Institute Genome Sequencing Center for Infectious Disease"/>
            <person name="Wu L."/>
            <person name="Ma J."/>
        </authorList>
    </citation>
    <scope>NUCLEOTIDE SEQUENCE [LARGE SCALE GENOMIC DNA]</scope>
    <source>
        <strain evidence="2">NCAIM B.01391</strain>
    </source>
</reference>
<name>A0ABW0IWS6_9HYPH</name>
<evidence type="ECO:0000313" key="2">
    <source>
        <dbReference type="Proteomes" id="UP001596053"/>
    </source>
</evidence>
<dbReference type="RefSeq" id="WP_377799849.1">
    <property type="nucleotide sequence ID" value="NZ_JBHSLW010000029.1"/>
</dbReference>
<gene>
    <name evidence="1" type="primary">tagF</name>
    <name evidence="1" type="ORF">ACFPOB_18585</name>
</gene>
<comment type="caution">
    <text evidence="1">The sequence shown here is derived from an EMBL/GenBank/DDBJ whole genome shotgun (WGS) entry which is preliminary data.</text>
</comment>
<evidence type="ECO:0000313" key="1">
    <source>
        <dbReference type="EMBL" id="MFC5421566.1"/>
    </source>
</evidence>
<protein>
    <submittedName>
        <fullName evidence="1">Type VI secretion system-associated protein TagF</fullName>
    </submittedName>
</protein>
<dbReference type="Gene3D" id="3.40.1730.10">
    <property type="entry name" value="pa0076 domain"/>
    <property type="match status" value="1"/>
</dbReference>
<keyword evidence="2" id="KW-1185">Reference proteome</keyword>
<dbReference type="NCBIfam" id="TIGR03373">
    <property type="entry name" value="VI_minor_4"/>
    <property type="match status" value="1"/>
</dbReference>
<accession>A0ABW0IWS6</accession>
<dbReference type="Pfam" id="PF09867">
    <property type="entry name" value="TagF_N"/>
    <property type="match status" value="1"/>
</dbReference>
<dbReference type="Proteomes" id="UP001596053">
    <property type="component" value="Unassembled WGS sequence"/>
</dbReference>
<proteinExistence type="predicted"/>
<dbReference type="InterPro" id="IPR017748">
    <property type="entry name" value="TagF"/>
</dbReference>
<organism evidence="1 2">
    <name type="scientific">Bosea eneae</name>
    <dbReference type="NCBI Taxonomy" id="151454"/>
    <lineage>
        <taxon>Bacteria</taxon>
        <taxon>Pseudomonadati</taxon>
        <taxon>Pseudomonadota</taxon>
        <taxon>Alphaproteobacteria</taxon>
        <taxon>Hyphomicrobiales</taxon>
        <taxon>Boseaceae</taxon>
        <taxon>Bosea</taxon>
    </lineage>
</organism>